<evidence type="ECO:0000256" key="6">
    <source>
        <dbReference type="SAM" id="Phobius"/>
    </source>
</evidence>
<evidence type="ECO:0000256" key="1">
    <source>
        <dbReference type="ARBA" id="ARBA00010617"/>
    </source>
</evidence>
<dbReference type="InterPro" id="IPR002401">
    <property type="entry name" value="Cyt_P450_E_grp-I"/>
</dbReference>
<keyword evidence="6" id="KW-0812">Transmembrane</keyword>
<dbReference type="AlphaFoldDB" id="A0A7M7N5N6"/>
<dbReference type="PANTHER" id="PTHR24300">
    <property type="entry name" value="CYTOCHROME P450 508A4-RELATED"/>
    <property type="match status" value="1"/>
</dbReference>
<comment type="similarity">
    <text evidence="1 5">Belongs to the cytochrome P450 family.</text>
</comment>
<protein>
    <recommendedName>
        <fullName evidence="9">Cytochrome P450</fullName>
    </recommendedName>
</protein>
<keyword evidence="5" id="KW-0503">Monooxygenase</keyword>
<dbReference type="Proteomes" id="UP000007110">
    <property type="component" value="Unassembled WGS sequence"/>
</dbReference>
<evidence type="ECO:0000256" key="3">
    <source>
        <dbReference type="ARBA" id="ARBA00023004"/>
    </source>
</evidence>
<keyword evidence="4 5" id="KW-0349">Heme</keyword>
<dbReference type="OrthoDB" id="6081913at2759"/>
<keyword evidence="8" id="KW-1185">Reference proteome</keyword>
<dbReference type="PRINTS" id="PR00385">
    <property type="entry name" value="P450"/>
</dbReference>
<keyword evidence="6" id="KW-0472">Membrane</keyword>
<dbReference type="PANTHER" id="PTHR24300:SF417">
    <property type="entry name" value="CYTOCHROME P450 508B1-RELATED"/>
    <property type="match status" value="1"/>
</dbReference>
<sequence length="510" mass="57604">MESLKGYVTDWWNDMGIITSLLFGLFGSVIVFGIVRQTFGKREKLPPGPLKIPFPLNIIASLFSKEGKMDMILSAKRKYGDLVSIEIDGQPKILVGSPELVRELFVKHGDVSSSRAASKPLKAMINYTGGIIFGESWQPLRRFSLSALRTFGMGKRSIASKITEEARIFTDGLWESQTVEGVNPSGLLNKAISNVICSITFGKRFEYSDPDYIIQVENIKKIMAGGNIPPVLRIVAQRFPVVFRSPLSKNAKKRLQSLKDFIVQQVDEHDRTFEGDDIRDIVDSFLAECRRLQEKGEQECYIRKEDIWMSVWELFIAGTETTASALAWFFLFMAAHPDIQEQVFKEIVTTIGSERAPVYDDRKNMPYTEATLAEVLRHRPVAPFGLPHVADETIHVRDYVIPKGSTILANILGIHHDPELFPEPSKFDPNRFLSDDGQTFVKNDAYTAFGLGRRSCLGEQLAKMEFFLFATSVLQRFTIRLPAGATPDYSIGHRMMTLLPSDFHIHLDKR</sequence>
<evidence type="ECO:0000256" key="5">
    <source>
        <dbReference type="RuleBase" id="RU000461"/>
    </source>
</evidence>
<proteinExistence type="inferred from homology"/>
<accession>A0A7M7N5N6</accession>
<comment type="cofactor">
    <cofactor evidence="4">
        <name>heme</name>
        <dbReference type="ChEBI" id="CHEBI:30413"/>
    </cofactor>
</comment>
<dbReference type="GO" id="GO:0020037">
    <property type="term" value="F:heme binding"/>
    <property type="evidence" value="ECO:0000318"/>
    <property type="project" value="GO_Central"/>
</dbReference>
<feature type="transmembrane region" description="Helical" evidence="6">
    <location>
        <begin position="311"/>
        <end position="335"/>
    </location>
</feature>
<keyword evidence="2 4" id="KW-0479">Metal-binding</keyword>
<dbReference type="GeneID" id="577172"/>
<keyword evidence="6" id="KW-1133">Transmembrane helix</keyword>
<dbReference type="InterPro" id="IPR001128">
    <property type="entry name" value="Cyt_P450"/>
</dbReference>
<dbReference type="EnsemblMetazoa" id="XM_030975034">
    <property type="protein sequence ID" value="XP_030830894"/>
    <property type="gene ID" value="LOC577172"/>
</dbReference>
<name>A0A7M7N5N6_STRPU</name>
<dbReference type="PROSITE" id="PS00086">
    <property type="entry name" value="CYTOCHROME_P450"/>
    <property type="match status" value="1"/>
</dbReference>
<dbReference type="SUPFAM" id="SSF48264">
    <property type="entry name" value="Cytochrome P450"/>
    <property type="match status" value="1"/>
</dbReference>
<evidence type="ECO:0000256" key="2">
    <source>
        <dbReference type="ARBA" id="ARBA00022723"/>
    </source>
</evidence>
<dbReference type="InterPro" id="IPR017972">
    <property type="entry name" value="Cyt_P450_CS"/>
</dbReference>
<dbReference type="KEGG" id="spu:577172"/>
<evidence type="ECO:0008006" key="9">
    <source>
        <dbReference type="Google" id="ProtNLM"/>
    </source>
</evidence>
<dbReference type="InterPro" id="IPR036396">
    <property type="entry name" value="Cyt_P450_sf"/>
</dbReference>
<evidence type="ECO:0000313" key="8">
    <source>
        <dbReference type="Proteomes" id="UP000007110"/>
    </source>
</evidence>
<evidence type="ECO:0000256" key="4">
    <source>
        <dbReference type="PIRSR" id="PIRSR602401-1"/>
    </source>
</evidence>
<evidence type="ECO:0000313" key="7">
    <source>
        <dbReference type="EnsemblMetazoa" id="XP_030830894"/>
    </source>
</evidence>
<dbReference type="FunFam" id="1.10.630.10:FF:000215">
    <property type="entry name" value="Uncharacterized protein"/>
    <property type="match status" value="1"/>
</dbReference>
<keyword evidence="5" id="KW-0560">Oxidoreductase</keyword>
<dbReference type="OMA" id="VEDEPAC"/>
<reference evidence="8" key="1">
    <citation type="submission" date="2015-02" db="EMBL/GenBank/DDBJ databases">
        <title>Genome sequencing for Strongylocentrotus purpuratus.</title>
        <authorList>
            <person name="Murali S."/>
            <person name="Liu Y."/>
            <person name="Vee V."/>
            <person name="English A."/>
            <person name="Wang M."/>
            <person name="Skinner E."/>
            <person name="Han Y."/>
            <person name="Muzny D.M."/>
            <person name="Worley K.C."/>
            <person name="Gibbs R.A."/>
        </authorList>
    </citation>
    <scope>NUCLEOTIDE SEQUENCE</scope>
</reference>
<feature type="transmembrane region" description="Helical" evidence="6">
    <location>
        <begin position="15"/>
        <end position="35"/>
    </location>
</feature>
<keyword evidence="3 4" id="KW-0408">Iron</keyword>
<dbReference type="GO" id="GO:0016712">
    <property type="term" value="F:oxidoreductase activity, acting on paired donors, with incorporation or reduction of molecular oxygen, reduced flavin or flavoprotein as one donor, and incorporation of one atom of oxygen"/>
    <property type="evidence" value="ECO:0000318"/>
    <property type="project" value="GO_Central"/>
</dbReference>
<dbReference type="GO" id="GO:0005506">
    <property type="term" value="F:iron ion binding"/>
    <property type="evidence" value="ECO:0007669"/>
    <property type="project" value="InterPro"/>
</dbReference>
<reference evidence="7" key="2">
    <citation type="submission" date="2021-01" db="UniProtKB">
        <authorList>
            <consortium name="EnsemblMetazoa"/>
        </authorList>
    </citation>
    <scope>IDENTIFICATION</scope>
</reference>
<organism evidence="7 8">
    <name type="scientific">Strongylocentrotus purpuratus</name>
    <name type="common">Purple sea urchin</name>
    <dbReference type="NCBI Taxonomy" id="7668"/>
    <lineage>
        <taxon>Eukaryota</taxon>
        <taxon>Metazoa</taxon>
        <taxon>Echinodermata</taxon>
        <taxon>Eleutherozoa</taxon>
        <taxon>Echinozoa</taxon>
        <taxon>Echinoidea</taxon>
        <taxon>Euechinoidea</taxon>
        <taxon>Echinacea</taxon>
        <taxon>Camarodonta</taxon>
        <taxon>Echinidea</taxon>
        <taxon>Strongylocentrotidae</taxon>
        <taxon>Strongylocentrotus</taxon>
    </lineage>
</organism>
<dbReference type="InParanoid" id="A0A7M7N5N6"/>
<dbReference type="RefSeq" id="XP_030830894.1">
    <property type="nucleotide sequence ID" value="XM_030975034.1"/>
</dbReference>
<dbReference type="PRINTS" id="PR00463">
    <property type="entry name" value="EP450I"/>
</dbReference>
<feature type="binding site" description="axial binding residue" evidence="4">
    <location>
        <position position="456"/>
    </location>
    <ligand>
        <name>heme</name>
        <dbReference type="ChEBI" id="CHEBI:30413"/>
    </ligand>
    <ligandPart>
        <name>Fe</name>
        <dbReference type="ChEBI" id="CHEBI:18248"/>
    </ligandPart>
</feature>
<dbReference type="Gene3D" id="1.10.630.10">
    <property type="entry name" value="Cytochrome P450"/>
    <property type="match status" value="1"/>
</dbReference>
<dbReference type="InterPro" id="IPR050182">
    <property type="entry name" value="Cytochrome_P450_fam2"/>
</dbReference>
<dbReference type="Pfam" id="PF00067">
    <property type="entry name" value="p450"/>
    <property type="match status" value="1"/>
</dbReference>